<dbReference type="InterPro" id="IPR039418">
    <property type="entry name" value="LexA-like"/>
</dbReference>
<sequence>MYGKMIDINDKKSAKKGGSRPNSGNKKTVGGKYGENSLARRIPESFWVKVEPIFEAYKSHIRELKKYKKYEDIQGIKCWDYMLSEMDVLIKKEKYEEEKYEEEFGEAAYLELVPQSFGDELKRLTEEYKRLRNKKTSKEINAFGDWVKLKLSNISVVRQYKKYFIPVAATPNKTALEYSHLPENSFDRIELEQVFGIDPNNYYFLDVSGDSMIDAGISDGDSLVVKMYEGNSLDIKNGEIIVASVNNSLVVKIFHRINERLVALFSANSSENYETIYIPGGEQEELIIQGRVVKVIHTQEVMSPDDYFFEQK</sequence>
<dbReference type="CDD" id="cd06529">
    <property type="entry name" value="S24_LexA-like"/>
    <property type="match status" value="1"/>
</dbReference>
<dbReference type="AlphaFoldDB" id="A0A1U7IYA6"/>
<evidence type="ECO:0000259" key="2">
    <source>
        <dbReference type="Pfam" id="PF00717"/>
    </source>
</evidence>
<dbReference type="RefSeq" id="WP_073611149.1">
    <property type="nucleotide sequence ID" value="NZ_MRCG01000033.1"/>
</dbReference>
<dbReference type="InterPro" id="IPR036286">
    <property type="entry name" value="LexA/Signal_pep-like_sf"/>
</dbReference>
<dbReference type="InterPro" id="IPR015927">
    <property type="entry name" value="Peptidase_S24_S26A/B/C"/>
</dbReference>
<dbReference type="Gene3D" id="2.10.109.10">
    <property type="entry name" value="Umud Fragment, subunit A"/>
    <property type="match status" value="1"/>
</dbReference>
<dbReference type="SUPFAM" id="SSF51306">
    <property type="entry name" value="LexA/Signal peptidase"/>
    <property type="match status" value="1"/>
</dbReference>
<dbReference type="InterPro" id="IPR050077">
    <property type="entry name" value="LexA_repressor"/>
</dbReference>
<evidence type="ECO:0000313" key="3">
    <source>
        <dbReference type="EMBL" id="OKH43444.1"/>
    </source>
</evidence>
<keyword evidence="4" id="KW-1185">Reference proteome</keyword>
<comment type="caution">
    <text evidence="3">The sequence shown here is derived from an EMBL/GenBank/DDBJ whole genome shotgun (WGS) entry which is preliminary data.</text>
</comment>
<organism evidence="3 4">
    <name type="scientific">Phormidium tenue NIES-30</name>
    <dbReference type="NCBI Taxonomy" id="549789"/>
    <lineage>
        <taxon>Bacteria</taxon>
        <taxon>Bacillati</taxon>
        <taxon>Cyanobacteriota</taxon>
        <taxon>Cyanophyceae</taxon>
        <taxon>Oscillatoriophycideae</taxon>
        <taxon>Oscillatoriales</taxon>
        <taxon>Oscillatoriaceae</taxon>
        <taxon>Phormidium</taxon>
    </lineage>
</organism>
<accession>A0A1U7IYA6</accession>
<dbReference type="Pfam" id="PF00717">
    <property type="entry name" value="Peptidase_S24"/>
    <property type="match status" value="1"/>
</dbReference>
<feature type="region of interest" description="Disordered" evidence="1">
    <location>
        <begin position="1"/>
        <end position="33"/>
    </location>
</feature>
<gene>
    <name evidence="3" type="ORF">NIES30_24855</name>
</gene>
<name>A0A1U7IYA6_9CYAN</name>
<feature type="domain" description="Peptidase S24/S26A/S26B/S26C" evidence="2">
    <location>
        <begin position="187"/>
        <end position="293"/>
    </location>
</feature>
<protein>
    <recommendedName>
        <fullName evidence="2">Peptidase S24/S26A/S26B/S26C domain-containing protein</fullName>
    </recommendedName>
</protein>
<evidence type="ECO:0000313" key="4">
    <source>
        <dbReference type="Proteomes" id="UP000185557"/>
    </source>
</evidence>
<dbReference type="OrthoDB" id="9787787at2"/>
<dbReference type="STRING" id="549789.NIES30_24855"/>
<evidence type="ECO:0000256" key="1">
    <source>
        <dbReference type="SAM" id="MobiDB-lite"/>
    </source>
</evidence>
<reference evidence="3 4" key="1">
    <citation type="submission" date="2016-11" db="EMBL/GenBank/DDBJ databases">
        <title>Draft Genome Sequences of Nine Cyanobacterial Strains from Diverse Habitats.</title>
        <authorList>
            <person name="Zhu T."/>
            <person name="Hou S."/>
            <person name="Lu X."/>
            <person name="Hess W.R."/>
        </authorList>
    </citation>
    <scope>NUCLEOTIDE SEQUENCE [LARGE SCALE GENOMIC DNA]</scope>
    <source>
        <strain evidence="3 4">NIES-30</strain>
    </source>
</reference>
<proteinExistence type="predicted"/>
<dbReference type="PANTHER" id="PTHR33516:SF2">
    <property type="entry name" value="LEXA REPRESSOR-RELATED"/>
    <property type="match status" value="1"/>
</dbReference>
<dbReference type="PANTHER" id="PTHR33516">
    <property type="entry name" value="LEXA REPRESSOR"/>
    <property type="match status" value="1"/>
</dbReference>
<dbReference type="EMBL" id="MRCG01000033">
    <property type="protein sequence ID" value="OKH43444.1"/>
    <property type="molecule type" value="Genomic_DNA"/>
</dbReference>
<dbReference type="Proteomes" id="UP000185557">
    <property type="component" value="Unassembled WGS sequence"/>
</dbReference>